<sequence length="890" mass="99038">MASRSKALKEPILEDDKSDENDFEDNDDQPVINSKEKNDLKVKQISQDERLKPSRAEVEATLVSNSIQAAGNIESKMSHVDNDAGASSGSFKRLNSNLEGSGNAERPVSSSKHSSSWISFEDDLVEKTSKSMATKQNIVGTPLAPVVNGDLNHRIDQTTTIAHNNFDGIAKKPQEKLSEYPKTKNPLPQDASNTSIDSNIQQINGHISQNVDELSSPYWVTFDEDSKGAMSTGRSATVSSSGSAHPLSPTQPDWVTFDELSKQMKGDLSVNVSIPDQTFAEPSTPSPNPFLNAPMSISMTKNQSGLQGPSPLSVVTNTNPFLTDESVLGLPATSIAPYPLVLDQQGVDLSQWHDVSVLERGFKPDGTPNDEVPPPLPQTEEAIAVTPTVVDHIEEGITKVAEVTAEEKPSVIEESDSESLGEDFSLATTNTSWNMFLRFPDKKRKITPREWKSVVIKLDGNTLQIYEEYELSAPFREIPLQASFSFDPLRLQPSGRHGKVHTTKLVYLNYKETRSVRQKGTYEHIAEGMPIIKVGSQSHIVMREFMEAIGNSIRTLPAYRDRGITYRKDEVFVDIDDTCYALVGGDGTVKKQGGNVMVKIRAFLTGDPECQLVLNDVTVKEREEARLRGELKPQRVHHWIKIRECNFHKCVDETSFSDSHAIIFHPLDACTFELMRFRVKQHKPLPLCVKAALTIHSEQRIELSAEIKLCQDTKMSKYARNNVTFRLPIPETWVPLFRTGGFLGREKSIKSSKGKRAAGIKSRLKHSKCSIAASLGTAKYEAEYSAVVWRIDKLPLIQSNVPVDAPQTLNCVLELPRGMECPETYRPYAELEYDVSHDILSDTTVIAVKVSNKSIPEKWVCYRAFYQYHIDMDVHRPSTGPVKDVGCAQQ</sequence>
<comment type="similarity">
    <text evidence="3">Belongs to the Stoned B family.</text>
</comment>
<organism evidence="12 13">
    <name type="scientific">Exaiptasia diaphana</name>
    <name type="common">Tropical sea anemone</name>
    <name type="synonym">Aiptasia pulchella</name>
    <dbReference type="NCBI Taxonomy" id="2652724"/>
    <lineage>
        <taxon>Eukaryota</taxon>
        <taxon>Metazoa</taxon>
        <taxon>Cnidaria</taxon>
        <taxon>Anthozoa</taxon>
        <taxon>Hexacorallia</taxon>
        <taxon>Actiniaria</taxon>
        <taxon>Aiptasiidae</taxon>
        <taxon>Exaiptasia</taxon>
    </lineage>
</organism>
<dbReference type="PROSITE" id="PS51072">
    <property type="entry name" value="MHD"/>
    <property type="match status" value="1"/>
</dbReference>
<dbReference type="OrthoDB" id="10063141at2759"/>
<evidence type="ECO:0000259" key="11">
    <source>
        <dbReference type="PROSITE" id="PS51072"/>
    </source>
</evidence>
<dbReference type="OMA" id="HENCFAP"/>
<protein>
    <submittedName>
        <fullName evidence="12">Uncharacterized protein</fullName>
    </submittedName>
</protein>
<dbReference type="GeneID" id="110241052"/>
<dbReference type="InterPro" id="IPR050431">
    <property type="entry name" value="Adaptor_comp_med_subunit"/>
</dbReference>
<dbReference type="PROSITE" id="PS51070">
    <property type="entry name" value="SHD"/>
    <property type="match status" value="1"/>
</dbReference>
<dbReference type="PRINTS" id="PR00314">
    <property type="entry name" value="CLATHRINADPT"/>
</dbReference>
<evidence type="ECO:0000256" key="8">
    <source>
        <dbReference type="ARBA" id="ARBA00023136"/>
    </source>
</evidence>
<feature type="compositionally biased region" description="Basic and acidic residues" evidence="9">
    <location>
        <begin position="34"/>
        <end position="57"/>
    </location>
</feature>
<dbReference type="SUPFAM" id="SSF49447">
    <property type="entry name" value="Second domain of Mu2 adaptin subunit (ap50) of ap2 adaptor"/>
    <property type="match status" value="1"/>
</dbReference>
<dbReference type="InterPro" id="IPR028565">
    <property type="entry name" value="MHD"/>
</dbReference>
<dbReference type="Gene3D" id="2.60.40.1170">
    <property type="entry name" value="Mu homology domain, subdomain B"/>
    <property type="match status" value="1"/>
</dbReference>
<feature type="domain" description="SHD" evidence="10">
    <location>
        <begin position="432"/>
        <end position="564"/>
    </location>
</feature>
<feature type="region of interest" description="Disordered" evidence="9">
    <location>
        <begin position="71"/>
        <end position="116"/>
    </location>
</feature>
<evidence type="ECO:0000256" key="1">
    <source>
        <dbReference type="ARBA" id="ARBA00004308"/>
    </source>
</evidence>
<feature type="domain" description="MHD" evidence="11">
    <location>
        <begin position="568"/>
        <end position="873"/>
    </location>
</feature>
<dbReference type="InterPro" id="IPR036168">
    <property type="entry name" value="AP2_Mu_C_sf"/>
</dbReference>
<evidence type="ECO:0000259" key="10">
    <source>
        <dbReference type="PROSITE" id="PS51070"/>
    </source>
</evidence>
<feature type="region of interest" description="Disordered" evidence="9">
    <location>
        <begin position="229"/>
        <end position="251"/>
    </location>
</feature>
<keyword evidence="5" id="KW-0963">Cytoplasm</keyword>
<feature type="compositionally biased region" description="Polar residues" evidence="9">
    <location>
        <begin position="85"/>
        <end position="100"/>
    </location>
</feature>
<name>A0A913XDS2_EXADI</name>
<evidence type="ECO:0000313" key="12">
    <source>
        <dbReference type="EnsemblMetazoa" id="XP_020902543.1"/>
    </source>
</evidence>
<dbReference type="GO" id="GO:0012505">
    <property type="term" value="C:endomembrane system"/>
    <property type="evidence" value="ECO:0007669"/>
    <property type="project" value="UniProtKB-SubCell"/>
</dbReference>
<proteinExistence type="inferred from homology"/>
<feature type="compositionally biased region" description="Polar residues" evidence="9">
    <location>
        <begin position="232"/>
        <end position="251"/>
    </location>
</feature>
<keyword evidence="6" id="KW-0254">Endocytosis</keyword>
<evidence type="ECO:0000256" key="9">
    <source>
        <dbReference type="SAM" id="MobiDB-lite"/>
    </source>
</evidence>
<keyword evidence="4" id="KW-0813">Transport</keyword>
<evidence type="ECO:0000256" key="6">
    <source>
        <dbReference type="ARBA" id="ARBA00022583"/>
    </source>
</evidence>
<dbReference type="GO" id="GO:0006886">
    <property type="term" value="P:intracellular protein transport"/>
    <property type="evidence" value="ECO:0007669"/>
    <property type="project" value="InterPro"/>
</dbReference>
<evidence type="ECO:0000256" key="5">
    <source>
        <dbReference type="ARBA" id="ARBA00022490"/>
    </source>
</evidence>
<evidence type="ECO:0000256" key="7">
    <source>
        <dbReference type="ARBA" id="ARBA00022927"/>
    </source>
</evidence>
<keyword evidence="13" id="KW-1185">Reference proteome</keyword>
<dbReference type="Pfam" id="PF00928">
    <property type="entry name" value="Adap_comp_sub"/>
    <property type="match status" value="1"/>
</dbReference>
<keyword evidence="8" id="KW-0472">Membrane</keyword>
<reference evidence="12" key="1">
    <citation type="submission" date="2022-11" db="UniProtKB">
        <authorList>
            <consortium name="EnsemblMetazoa"/>
        </authorList>
    </citation>
    <scope>IDENTIFICATION</scope>
</reference>
<evidence type="ECO:0000256" key="4">
    <source>
        <dbReference type="ARBA" id="ARBA00022448"/>
    </source>
</evidence>
<dbReference type="RefSeq" id="XP_020902543.1">
    <property type="nucleotide sequence ID" value="XM_021046884.2"/>
</dbReference>
<dbReference type="InterPro" id="IPR001392">
    <property type="entry name" value="Clathrin_mu"/>
</dbReference>
<dbReference type="KEGG" id="epa:110241052"/>
<feature type="region of interest" description="Disordered" evidence="9">
    <location>
        <begin position="1"/>
        <end position="57"/>
    </location>
</feature>
<dbReference type="PANTHER" id="PTHR10529">
    <property type="entry name" value="AP COMPLEX SUBUNIT MU"/>
    <property type="match status" value="1"/>
</dbReference>
<comment type="subcellular location">
    <subcellularLocation>
        <location evidence="2">Cytoplasm</location>
    </subcellularLocation>
    <subcellularLocation>
        <location evidence="1">Endomembrane system</location>
    </subcellularLocation>
</comment>
<dbReference type="GO" id="GO:0006897">
    <property type="term" value="P:endocytosis"/>
    <property type="evidence" value="ECO:0007669"/>
    <property type="project" value="UniProtKB-KW"/>
</dbReference>
<dbReference type="AlphaFoldDB" id="A0A913XDS2"/>
<evidence type="ECO:0000313" key="13">
    <source>
        <dbReference type="Proteomes" id="UP000887567"/>
    </source>
</evidence>
<feature type="compositionally biased region" description="Acidic residues" evidence="9">
    <location>
        <begin position="16"/>
        <end position="28"/>
    </location>
</feature>
<dbReference type="InterPro" id="IPR012320">
    <property type="entry name" value="SHD_dom"/>
</dbReference>
<accession>A0A913XDS2</accession>
<dbReference type="Proteomes" id="UP000887567">
    <property type="component" value="Unplaced"/>
</dbReference>
<dbReference type="EnsemblMetazoa" id="XM_021046884.2">
    <property type="protein sequence ID" value="XP_020902543.1"/>
    <property type="gene ID" value="LOC110241052"/>
</dbReference>
<keyword evidence="7" id="KW-0653">Protein transport</keyword>
<evidence type="ECO:0000256" key="2">
    <source>
        <dbReference type="ARBA" id="ARBA00004496"/>
    </source>
</evidence>
<evidence type="ECO:0000256" key="3">
    <source>
        <dbReference type="ARBA" id="ARBA00005579"/>
    </source>
</evidence>
<dbReference type="GO" id="GO:0030131">
    <property type="term" value="C:clathrin adaptor complex"/>
    <property type="evidence" value="ECO:0007669"/>
    <property type="project" value="InterPro"/>
</dbReference>